<sequence>MVANKMKRVLLIIWFVSLVFVCIIGYSEIINAVPYGLEMASKIVSENNGIDGTLYQKILTEAIHCYQIVGALLVMLGGFGIIKSVCAIKEKYR</sequence>
<comment type="caution">
    <text evidence="2">The sequence shown here is derived from an EMBL/GenBank/DDBJ whole genome shotgun (WGS) entry which is preliminary data.</text>
</comment>
<accession>A0A413BFE1</accession>
<keyword evidence="1" id="KW-0472">Membrane</keyword>
<reference evidence="2 3" key="1">
    <citation type="submission" date="2018-08" db="EMBL/GenBank/DDBJ databases">
        <title>A genome reference for cultivated species of the human gut microbiota.</title>
        <authorList>
            <person name="Zou Y."/>
            <person name="Xue W."/>
            <person name="Luo G."/>
        </authorList>
    </citation>
    <scope>NUCLEOTIDE SEQUENCE [LARGE SCALE GENOMIC DNA]</scope>
    <source>
        <strain evidence="2 3">AF12-8</strain>
    </source>
</reference>
<proteinExistence type="predicted"/>
<organism evidence="2 3">
    <name type="scientific">Agathobacter rectalis</name>
    <dbReference type="NCBI Taxonomy" id="39491"/>
    <lineage>
        <taxon>Bacteria</taxon>
        <taxon>Bacillati</taxon>
        <taxon>Bacillota</taxon>
        <taxon>Clostridia</taxon>
        <taxon>Lachnospirales</taxon>
        <taxon>Lachnospiraceae</taxon>
        <taxon>Agathobacter</taxon>
    </lineage>
</organism>
<dbReference type="AlphaFoldDB" id="A0A413BFE1"/>
<dbReference type="Proteomes" id="UP000286581">
    <property type="component" value="Unassembled WGS sequence"/>
</dbReference>
<keyword evidence="1" id="KW-1133">Transmembrane helix</keyword>
<name>A0A413BFE1_9FIRM</name>
<feature type="transmembrane region" description="Helical" evidence="1">
    <location>
        <begin position="66"/>
        <end position="88"/>
    </location>
</feature>
<gene>
    <name evidence="2" type="ORF">DWV78_10125</name>
</gene>
<dbReference type="EMBL" id="QSAE01000030">
    <property type="protein sequence ID" value="RGW39307.1"/>
    <property type="molecule type" value="Genomic_DNA"/>
</dbReference>
<evidence type="ECO:0000313" key="2">
    <source>
        <dbReference type="EMBL" id="RGW39307.1"/>
    </source>
</evidence>
<evidence type="ECO:0000313" key="3">
    <source>
        <dbReference type="Proteomes" id="UP000286581"/>
    </source>
</evidence>
<keyword evidence="1" id="KW-0812">Transmembrane</keyword>
<protein>
    <submittedName>
        <fullName evidence="2">Uncharacterized protein</fullName>
    </submittedName>
</protein>
<evidence type="ECO:0000256" key="1">
    <source>
        <dbReference type="SAM" id="Phobius"/>
    </source>
</evidence>